<protein>
    <submittedName>
        <fullName evidence="2">Uncharacterized protein</fullName>
    </submittedName>
</protein>
<evidence type="ECO:0000256" key="1">
    <source>
        <dbReference type="SAM" id="MobiDB-lite"/>
    </source>
</evidence>
<feature type="region of interest" description="Disordered" evidence="1">
    <location>
        <begin position="1"/>
        <end position="22"/>
    </location>
</feature>
<keyword evidence="3" id="KW-1185">Reference proteome</keyword>
<organism evidence="2 3">
    <name type="scientific">Cladosporium halotolerans</name>
    <dbReference type="NCBI Taxonomy" id="1052096"/>
    <lineage>
        <taxon>Eukaryota</taxon>
        <taxon>Fungi</taxon>
        <taxon>Dikarya</taxon>
        <taxon>Ascomycota</taxon>
        <taxon>Pezizomycotina</taxon>
        <taxon>Dothideomycetes</taxon>
        <taxon>Dothideomycetidae</taxon>
        <taxon>Cladosporiales</taxon>
        <taxon>Cladosporiaceae</taxon>
        <taxon>Cladosporium</taxon>
    </lineage>
</organism>
<dbReference type="EMBL" id="JAAQHG020000021">
    <property type="protein sequence ID" value="KAL1585100.1"/>
    <property type="molecule type" value="Genomic_DNA"/>
</dbReference>
<dbReference type="AlphaFoldDB" id="A0AB34KP96"/>
<proteinExistence type="predicted"/>
<evidence type="ECO:0000313" key="2">
    <source>
        <dbReference type="EMBL" id="KAL1585100.1"/>
    </source>
</evidence>
<dbReference type="GeneID" id="96007870"/>
<dbReference type="RefSeq" id="XP_069228206.1">
    <property type="nucleotide sequence ID" value="XM_069375032.1"/>
</dbReference>
<accession>A0AB34KP96</accession>
<sequence>MDRRVDALSTPENHNPGLDTEEQTMPAVVPLQMSTSLPHGSPFVVKTGDLESLAQSGGFNILRDHLAEHYDYEFCDDHNDPSLIPSFLLNRDILHALLVPIIELFDKAASTAAHYTRSDKPADHEFAYTSSARAAFLWLQCFLDRERDWSYTRGCPGCVVAHTLDSEFTIRLLYAACLLSDVHYPFTLDGPTLPSFIFFLDSLRDALAKDPLWGEDYFELVAPKAATTRNGIEDLILQCLELDAILSAPTTPATDEARSAATSPRMSPVLAAMGDTPGMKVKRSRMAKQQMRLKVEQEKWVEEMLRCVDSLQIVGEPGLDAVAVAKGGELVTVNEVVPAD</sequence>
<name>A0AB34KP96_9PEZI</name>
<comment type="caution">
    <text evidence="2">The sequence shown here is derived from an EMBL/GenBank/DDBJ whole genome shotgun (WGS) entry which is preliminary data.</text>
</comment>
<evidence type="ECO:0000313" key="3">
    <source>
        <dbReference type="Proteomes" id="UP000803884"/>
    </source>
</evidence>
<dbReference type="Proteomes" id="UP000803884">
    <property type="component" value="Unassembled WGS sequence"/>
</dbReference>
<reference evidence="2 3" key="1">
    <citation type="journal article" date="2020" name="Microbiol. Resour. Announc.">
        <title>Draft Genome Sequence of a Cladosporium Species Isolated from the Mesophotic Ascidian Didemnum maculosum.</title>
        <authorList>
            <person name="Gioti A."/>
            <person name="Siaperas R."/>
            <person name="Nikolaivits E."/>
            <person name="Le Goff G."/>
            <person name="Ouazzani J."/>
            <person name="Kotoulas G."/>
            <person name="Topakas E."/>
        </authorList>
    </citation>
    <scope>NUCLEOTIDE SEQUENCE [LARGE SCALE GENOMIC DNA]</scope>
    <source>
        <strain evidence="2 3">TM138-S3</strain>
    </source>
</reference>
<gene>
    <name evidence="2" type="ORF">WHR41_06427</name>
</gene>